<evidence type="ECO:0008006" key="4">
    <source>
        <dbReference type="Google" id="ProtNLM"/>
    </source>
</evidence>
<organism evidence="2 3">
    <name type="scientific">Methanobrevibacter woesei</name>
    <dbReference type="NCBI Taxonomy" id="190976"/>
    <lineage>
        <taxon>Archaea</taxon>
        <taxon>Methanobacteriati</taxon>
        <taxon>Methanobacteriota</taxon>
        <taxon>Methanomada group</taxon>
        <taxon>Methanobacteria</taxon>
        <taxon>Methanobacteriales</taxon>
        <taxon>Methanobacteriaceae</taxon>
        <taxon>Methanobrevibacter</taxon>
    </lineage>
</organism>
<dbReference type="Pfam" id="PF09882">
    <property type="entry name" value="EhaC"/>
    <property type="match status" value="1"/>
</dbReference>
<keyword evidence="3" id="KW-1185">Reference proteome</keyword>
<evidence type="ECO:0000313" key="2">
    <source>
        <dbReference type="EMBL" id="PWB87136.1"/>
    </source>
</evidence>
<keyword evidence="1" id="KW-0812">Transmembrane</keyword>
<keyword evidence="1" id="KW-0472">Membrane</keyword>
<proteinExistence type="predicted"/>
<gene>
    <name evidence="2" type="ORF">MBBWO_02530</name>
</gene>
<dbReference type="OrthoDB" id="116038at2157"/>
<dbReference type="RefSeq" id="WP_116669074.1">
    <property type="nucleotide sequence ID" value="NZ_CALIUN010000008.1"/>
</dbReference>
<reference evidence="2 3" key="1">
    <citation type="submission" date="2017-03" db="EMBL/GenBank/DDBJ databases">
        <title>Genome sequence of Methanobrevibacter wosei.</title>
        <authorList>
            <person name="Poehlein A."/>
            <person name="Seedorf H."/>
            <person name="Daniel R."/>
        </authorList>
    </citation>
    <scope>NUCLEOTIDE SEQUENCE [LARGE SCALE GENOMIC DNA]</scope>
    <source>
        <strain evidence="2 3">DSM 11979</strain>
    </source>
</reference>
<dbReference type="Proteomes" id="UP000245577">
    <property type="component" value="Unassembled WGS sequence"/>
</dbReference>
<dbReference type="AlphaFoldDB" id="A0A2U1S9H2"/>
<sequence>MYVEIIGVITIFVALRALITRNRAEKLLYLNVIGFTVPALIALVIDTPFALIVAAVFFVCSTISSNAIAYSLKRLDDEVILD</sequence>
<evidence type="ECO:0000256" key="1">
    <source>
        <dbReference type="SAM" id="Phobius"/>
    </source>
</evidence>
<dbReference type="InterPro" id="IPR019214">
    <property type="entry name" value="EhaC-like"/>
</dbReference>
<feature type="transmembrane region" description="Helical" evidence="1">
    <location>
        <begin position="27"/>
        <end position="45"/>
    </location>
</feature>
<name>A0A2U1S9H2_9EURY</name>
<dbReference type="EMBL" id="MZGU01000002">
    <property type="protein sequence ID" value="PWB87136.1"/>
    <property type="molecule type" value="Genomic_DNA"/>
</dbReference>
<comment type="caution">
    <text evidence="2">The sequence shown here is derived from an EMBL/GenBank/DDBJ whole genome shotgun (WGS) entry which is preliminary data.</text>
</comment>
<feature type="transmembrane region" description="Helical" evidence="1">
    <location>
        <begin position="51"/>
        <end position="72"/>
    </location>
</feature>
<accession>A0A2U1S9H2</accession>
<keyword evidence="1" id="KW-1133">Transmembrane helix</keyword>
<protein>
    <recommendedName>
        <fullName evidence="4">Monovalent cation/H+ antiporter subunit C</fullName>
    </recommendedName>
</protein>
<evidence type="ECO:0000313" key="3">
    <source>
        <dbReference type="Proteomes" id="UP000245577"/>
    </source>
</evidence>